<evidence type="ECO:0000256" key="4">
    <source>
        <dbReference type="ARBA" id="ARBA00023136"/>
    </source>
</evidence>
<reference evidence="9" key="1">
    <citation type="journal article" date="2019" name="Int. J. Syst. Evol. Microbiol.">
        <title>The Global Catalogue of Microorganisms (GCM) 10K type strain sequencing project: providing services to taxonomists for standard genome sequencing and annotation.</title>
        <authorList>
            <consortium name="The Broad Institute Genomics Platform"/>
            <consortium name="The Broad Institute Genome Sequencing Center for Infectious Disease"/>
            <person name="Wu L."/>
            <person name="Ma J."/>
        </authorList>
    </citation>
    <scope>NUCLEOTIDE SEQUENCE [LARGE SCALE GENOMIC DNA]</scope>
    <source>
        <strain evidence="9">CCUG 61697</strain>
    </source>
</reference>
<keyword evidence="9" id="KW-1185">Reference proteome</keyword>
<dbReference type="PROSITE" id="PS50076">
    <property type="entry name" value="DNAJ_2"/>
    <property type="match status" value="1"/>
</dbReference>
<proteinExistence type="inferred from homology"/>
<evidence type="ECO:0000256" key="5">
    <source>
        <dbReference type="ARBA" id="ARBA00038105"/>
    </source>
</evidence>
<dbReference type="InterPro" id="IPR036869">
    <property type="entry name" value="J_dom_sf"/>
</dbReference>
<organism evidence="8 9">
    <name type="scientific">Methyloligella solikamskensis</name>
    <dbReference type="NCBI Taxonomy" id="1177756"/>
    <lineage>
        <taxon>Bacteria</taxon>
        <taxon>Pseudomonadati</taxon>
        <taxon>Pseudomonadota</taxon>
        <taxon>Alphaproteobacteria</taxon>
        <taxon>Hyphomicrobiales</taxon>
        <taxon>Hyphomicrobiaceae</taxon>
        <taxon>Methyloligella</taxon>
    </lineage>
</organism>
<dbReference type="PRINTS" id="PR00625">
    <property type="entry name" value="JDOMAIN"/>
</dbReference>
<name>A0ABW3JBH9_9HYPH</name>
<keyword evidence="3 6" id="KW-1133">Transmembrane helix</keyword>
<evidence type="ECO:0000313" key="9">
    <source>
        <dbReference type="Proteomes" id="UP001597102"/>
    </source>
</evidence>
<evidence type="ECO:0000256" key="2">
    <source>
        <dbReference type="ARBA" id="ARBA00022692"/>
    </source>
</evidence>
<dbReference type="InterPro" id="IPR001623">
    <property type="entry name" value="DnaJ_domain"/>
</dbReference>
<dbReference type="CDD" id="cd06257">
    <property type="entry name" value="DnaJ"/>
    <property type="match status" value="1"/>
</dbReference>
<dbReference type="Proteomes" id="UP001597102">
    <property type="component" value="Unassembled WGS sequence"/>
</dbReference>
<keyword evidence="4 6" id="KW-0472">Membrane</keyword>
<dbReference type="SMART" id="SM00271">
    <property type="entry name" value="DnaJ"/>
    <property type="match status" value="1"/>
</dbReference>
<dbReference type="PANTHER" id="PTHR12763:SF28">
    <property type="entry name" value="GEO10507P1-RELATED"/>
    <property type="match status" value="1"/>
</dbReference>
<keyword evidence="2 6" id="KW-0812">Transmembrane</keyword>
<comment type="subcellular location">
    <subcellularLocation>
        <location evidence="1">Membrane</location>
        <topology evidence="1">Single-pass membrane protein</topology>
    </subcellularLocation>
</comment>
<evidence type="ECO:0000256" key="6">
    <source>
        <dbReference type="SAM" id="Phobius"/>
    </source>
</evidence>
<comment type="similarity">
    <text evidence="5">Belongs to the TIM14 family.</text>
</comment>
<protein>
    <submittedName>
        <fullName evidence="8">DnaJ domain-containing protein</fullName>
    </submittedName>
</protein>
<dbReference type="RefSeq" id="WP_379088533.1">
    <property type="nucleotide sequence ID" value="NZ_JBHTJO010000001.1"/>
</dbReference>
<evidence type="ECO:0000259" key="7">
    <source>
        <dbReference type="PROSITE" id="PS50076"/>
    </source>
</evidence>
<evidence type="ECO:0000313" key="8">
    <source>
        <dbReference type="EMBL" id="MFD0987126.1"/>
    </source>
</evidence>
<dbReference type="PANTHER" id="PTHR12763">
    <property type="match status" value="1"/>
</dbReference>
<comment type="caution">
    <text evidence="8">The sequence shown here is derived from an EMBL/GenBank/DDBJ whole genome shotgun (WGS) entry which is preliminary data.</text>
</comment>
<feature type="transmembrane region" description="Helical" evidence="6">
    <location>
        <begin position="40"/>
        <end position="68"/>
    </location>
</feature>
<dbReference type="EMBL" id="JBHTJO010000001">
    <property type="protein sequence ID" value="MFD0987126.1"/>
    <property type="molecule type" value="Genomic_DNA"/>
</dbReference>
<accession>A0ABW3JBH9</accession>
<feature type="domain" description="J" evidence="7">
    <location>
        <begin position="211"/>
        <end position="263"/>
    </location>
</feature>
<dbReference type="Pfam" id="PF00226">
    <property type="entry name" value="DnaJ"/>
    <property type="match status" value="1"/>
</dbReference>
<evidence type="ECO:0000256" key="3">
    <source>
        <dbReference type="ARBA" id="ARBA00022989"/>
    </source>
</evidence>
<dbReference type="SUPFAM" id="SSF46565">
    <property type="entry name" value="Chaperone J-domain"/>
    <property type="match status" value="1"/>
</dbReference>
<sequence>MYAFLLGLAVFLLIMFGLRYLATADTSKLARTIRKYSWIALFILAGLFIIPGLLILAIPLAIVGYMMLRRQGIRFRTFGGGPFGPGGMGGLGGGYGQRQRRAGGQKSFVRTANLEMELDHGTGRVDGRVVAGKFAGRALSDLQMNELQELVAELQQGDPQEAALIEAYLNQRSPGWQDGAGAGSGYAGFGNGAGGAGQRRRSGSGGMSIDEAYEVLGVARSATVAEIRSAHRTLMKKVHPDQGGSTYLAARINEAKEVLLSVR</sequence>
<dbReference type="Gene3D" id="1.10.287.110">
    <property type="entry name" value="DnaJ domain"/>
    <property type="match status" value="1"/>
</dbReference>
<evidence type="ECO:0000256" key="1">
    <source>
        <dbReference type="ARBA" id="ARBA00004167"/>
    </source>
</evidence>
<gene>
    <name evidence="8" type="ORF">ACFQ2F_08450</name>
</gene>